<accession>A0ABV0RQU5</accession>
<organism evidence="3 4">
    <name type="scientific">Xenoophorus captivus</name>
    <dbReference type="NCBI Taxonomy" id="1517983"/>
    <lineage>
        <taxon>Eukaryota</taxon>
        <taxon>Metazoa</taxon>
        <taxon>Chordata</taxon>
        <taxon>Craniata</taxon>
        <taxon>Vertebrata</taxon>
        <taxon>Euteleostomi</taxon>
        <taxon>Actinopterygii</taxon>
        <taxon>Neopterygii</taxon>
        <taxon>Teleostei</taxon>
        <taxon>Neoteleostei</taxon>
        <taxon>Acanthomorphata</taxon>
        <taxon>Ovalentaria</taxon>
        <taxon>Atherinomorphae</taxon>
        <taxon>Cyprinodontiformes</taxon>
        <taxon>Goodeidae</taxon>
        <taxon>Xenoophorus</taxon>
    </lineage>
</organism>
<dbReference type="Pfam" id="PF08423">
    <property type="entry name" value="Rad51"/>
    <property type="match status" value="1"/>
</dbReference>
<gene>
    <name evidence="3" type="ORF">XENOCAPTIV_007755</name>
</gene>
<dbReference type="Proteomes" id="UP001434883">
    <property type="component" value="Unassembled WGS sequence"/>
</dbReference>
<evidence type="ECO:0000313" key="3">
    <source>
        <dbReference type="EMBL" id="MEQ2210051.1"/>
    </source>
</evidence>
<evidence type="ECO:0000256" key="1">
    <source>
        <dbReference type="SAM" id="MobiDB-lite"/>
    </source>
</evidence>
<proteinExistence type="predicted"/>
<dbReference type="SUPFAM" id="SSF52540">
    <property type="entry name" value="P-loop containing nucleoside triphosphate hydrolases"/>
    <property type="match status" value="1"/>
</dbReference>
<evidence type="ECO:0000313" key="4">
    <source>
        <dbReference type="Proteomes" id="UP001434883"/>
    </source>
</evidence>
<dbReference type="Gene3D" id="3.40.50.300">
    <property type="entry name" value="P-loop containing nucleotide triphosphate hydrolases"/>
    <property type="match status" value="1"/>
</dbReference>
<feature type="domain" description="Rad51-like C-terminal" evidence="2">
    <location>
        <begin position="62"/>
        <end position="132"/>
    </location>
</feature>
<name>A0ABV0RQU5_9TELE</name>
<comment type="caution">
    <text evidence="3">The sequence shown here is derived from an EMBL/GenBank/DDBJ whole genome shotgun (WGS) entry which is preliminary data.</text>
</comment>
<dbReference type="PANTHER" id="PTHR46487">
    <property type="entry name" value="DNA REPAIR PROTEIN XRCC3"/>
    <property type="match status" value="1"/>
</dbReference>
<dbReference type="EMBL" id="JAHRIN010052304">
    <property type="protein sequence ID" value="MEQ2210051.1"/>
    <property type="molecule type" value="Genomic_DNA"/>
</dbReference>
<dbReference type="PANTHER" id="PTHR46487:SF1">
    <property type="entry name" value="DNA REPAIR PROTEIN XRCC3"/>
    <property type="match status" value="1"/>
</dbReference>
<dbReference type="InterPro" id="IPR013632">
    <property type="entry name" value="Rad51_C"/>
</dbReference>
<dbReference type="InterPro" id="IPR027417">
    <property type="entry name" value="P-loop_NTPase"/>
</dbReference>
<feature type="region of interest" description="Disordered" evidence="1">
    <location>
        <begin position="1"/>
        <end position="43"/>
    </location>
</feature>
<evidence type="ECO:0000259" key="2">
    <source>
        <dbReference type="Pfam" id="PF08423"/>
    </source>
</evidence>
<keyword evidence="4" id="KW-1185">Reference proteome</keyword>
<reference evidence="3 4" key="1">
    <citation type="submission" date="2021-06" db="EMBL/GenBank/DDBJ databases">
        <authorList>
            <person name="Palmer J.M."/>
        </authorList>
    </citation>
    <scope>NUCLEOTIDE SEQUENCE [LARGE SCALE GENOMIC DNA]</scope>
    <source>
        <strain evidence="3 4">XC_2019</strain>
        <tissue evidence="3">Muscle</tissue>
    </source>
</reference>
<protein>
    <recommendedName>
        <fullName evidence="2">Rad51-like C-terminal domain-containing protein</fullName>
    </recommendedName>
</protein>
<sequence length="175" mass="19998">MRTHNRFGRRTCQEVPAAPPDSSLRTQTLTVPPPERKYGRKPQLPSQIFNPDPVMCVRLQDSLQVCLLRRAPLLLARGLVRLIVIDSVAALFRCEFQPDDWLERNKQLLTFSSMLHNLSQEFTTPILCINQGKVFLGDQSSALRRLEVVFAPHLARNSQDIGVWREGLRAVLDRD</sequence>